<dbReference type="SUPFAM" id="SSF51182">
    <property type="entry name" value="RmlC-like cupins"/>
    <property type="match status" value="1"/>
</dbReference>
<dbReference type="Gene3D" id="2.60.120.10">
    <property type="entry name" value="Jelly Rolls"/>
    <property type="match status" value="1"/>
</dbReference>
<feature type="compositionally biased region" description="Acidic residues" evidence="1">
    <location>
        <begin position="36"/>
        <end position="46"/>
    </location>
</feature>
<dbReference type="Proteomes" id="UP001642482">
    <property type="component" value="Unassembled WGS sequence"/>
</dbReference>
<gene>
    <name evidence="2" type="ORF">SEUCBS140593_005860</name>
</gene>
<feature type="region of interest" description="Disordered" evidence="1">
    <location>
        <begin position="207"/>
        <end position="230"/>
    </location>
</feature>
<dbReference type="InterPro" id="IPR011051">
    <property type="entry name" value="RmlC_Cupin_sf"/>
</dbReference>
<dbReference type="EMBL" id="CAWUHD010000059">
    <property type="protein sequence ID" value="CAK7225308.1"/>
    <property type="molecule type" value="Genomic_DNA"/>
</dbReference>
<feature type="compositionally biased region" description="Acidic residues" evidence="1">
    <location>
        <begin position="97"/>
        <end position="106"/>
    </location>
</feature>
<feature type="compositionally biased region" description="Basic residues" evidence="1">
    <location>
        <begin position="136"/>
        <end position="146"/>
    </location>
</feature>
<feature type="compositionally biased region" description="Acidic residues" evidence="1">
    <location>
        <begin position="53"/>
        <end position="70"/>
    </location>
</feature>
<comment type="caution">
    <text evidence="2">The sequence shown here is derived from an EMBL/GenBank/DDBJ whole genome shotgun (WGS) entry which is preliminary data.</text>
</comment>
<sequence>MAALLPILQEILPMLMPGSVHITKAEELQGPPPDAFDVEDEDEDDGVVSGDEAAADGDDEDEPGLEEAEGDASRGDGETADKPEAEATRTRSRGIDDDGGEDDNNGDGESGGADDKERTAPLLLRPGPQEQAQPKRPPRPHVRRLPHNGVSLRDAIVHKSGSLCASVLTVKPGCSTVVFHNGEQEAIVYAASGTAVLATLPEDFDEYGDESFADDGASTSSHARKGPEPATTTISAGDFVFIPAWTEHQVRNEGVTDESGKPADDVVWVVTRNAGEPTVVPLQGWGCEQAE</sequence>
<reference evidence="2 3" key="1">
    <citation type="submission" date="2024-01" db="EMBL/GenBank/DDBJ databases">
        <authorList>
            <person name="Allen C."/>
            <person name="Tagirdzhanova G."/>
        </authorList>
    </citation>
    <scope>NUCLEOTIDE SEQUENCE [LARGE SCALE GENOMIC DNA]</scope>
</reference>
<evidence type="ECO:0000256" key="1">
    <source>
        <dbReference type="SAM" id="MobiDB-lite"/>
    </source>
</evidence>
<protein>
    <recommendedName>
        <fullName evidence="4">Cupin 2 conserved barrel domain-containing protein</fullName>
    </recommendedName>
</protein>
<feature type="region of interest" description="Disordered" evidence="1">
    <location>
        <begin position="23"/>
        <end position="146"/>
    </location>
</feature>
<proteinExistence type="predicted"/>
<name>A0ABP0C0C3_9PEZI</name>
<keyword evidence="3" id="KW-1185">Reference proteome</keyword>
<dbReference type="InterPro" id="IPR014710">
    <property type="entry name" value="RmlC-like_jellyroll"/>
</dbReference>
<evidence type="ECO:0000313" key="2">
    <source>
        <dbReference type="EMBL" id="CAK7225308.1"/>
    </source>
</evidence>
<accession>A0ABP0C0C3</accession>
<evidence type="ECO:0000313" key="3">
    <source>
        <dbReference type="Proteomes" id="UP001642482"/>
    </source>
</evidence>
<evidence type="ECO:0008006" key="4">
    <source>
        <dbReference type="Google" id="ProtNLM"/>
    </source>
</evidence>
<organism evidence="2 3">
    <name type="scientific">Sporothrix eucalyptigena</name>
    <dbReference type="NCBI Taxonomy" id="1812306"/>
    <lineage>
        <taxon>Eukaryota</taxon>
        <taxon>Fungi</taxon>
        <taxon>Dikarya</taxon>
        <taxon>Ascomycota</taxon>
        <taxon>Pezizomycotina</taxon>
        <taxon>Sordariomycetes</taxon>
        <taxon>Sordariomycetidae</taxon>
        <taxon>Ophiostomatales</taxon>
        <taxon>Ophiostomataceae</taxon>
        <taxon>Sporothrix</taxon>
    </lineage>
</organism>
<feature type="compositionally biased region" description="Basic and acidic residues" evidence="1">
    <location>
        <begin position="71"/>
        <end position="96"/>
    </location>
</feature>